<dbReference type="Gene3D" id="3.40.50.300">
    <property type="entry name" value="P-loop containing nucleotide triphosphate hydrolases"/>
    <property type="match status" value="1"/>
</dbReference>
<dbReference type="Pfam" id="PF13469">
    <property type="entry name" value="Sulfotransfer_3"/>
    <property type="match status" value="1"/>
</dbReference>
<sequence>MLASVLIISAIVLSYTLIARFSHFPYWPTYFLLWRYVLLNWSSQVTLTAKYKQAVFLLKCGLMNPIWTLFWYLDEWLFPEYRFTMIKPIFIVGQPRSGTTLLHRTLANDYQHFFAIRHSEWRYPFICVQQLFALFGINRRLATKNYWPNTVAGRLAAKMHPDTLADWEEDGIFFEECFLHHFFIFLRFPYPTLLHTVDQFQSLPAGVRQQMLNTHHLVIKKIAYLRQQPTAYYLSKEVTSHTKIPALIALYPEARFIIVTRPAAAFMSSLSGLMRTSTQAKNGIDPMSLPNWHDVFIQRMRDDSLYLTGLCQQQIPLERQIPITWRHLVSQLFTTINAIYQQLELELPNDFSIKLKQLDEYQQKRQRQYDYDMMELTGFEQFDQFVKTIEIRFNQLIIKQ</sequence>
<dbReference type="PANTHER" id="PTHR36451:SF1">
    <property type="entry name" value="OMEGA-HYDROXY-BETA-DIHYDROMENAQUINONE-9 SULFOTRANSFERASE STF3"/>
    <property type="match status" value="1"/>
</dbReference>
<dbReference type="InterPro" id="IPR027417">
    <property type="entry name" value="P-loop_NTPase"/>
</dbReference>
<comment type="caution">
    <text evidence="1">The sequence shown here is derived from an EMBL/GenBank/DDBJ whole genome shotgun (WGS) entry which is preliminary data.</text>
</comment>
<protein>
    <submittedName>
        <fullName evidence="1">Sulfotransferase</fullName>
    </submittedName>
</protein>
<proteinExistence type="predicted"/>
<dbReference type="EMBL" id="JABVCQ010000018">
    <property type="protein sequence ID" value="MBB1126432.1"/>
    <property type="molecule type" value="Genomic_DNA"/>
</dbReference>
<dbReference type="GO" id="GO:0016740">
    <property type="term" value="F:transferase activity"/>
    <property type="evidence" value="ECO:0007669"/>
    <property type="project" value="UniProtKB-KW"/>
</dbReference>
<reference evidence="1 2" key="1">
    <citation type="journal article" date="2020" name="Arch. Microbiol.">
        <title>The genome sequence of the giant phototrophic gammaproteobacterium Thiospirillum jenense gives insight into its physiological properties and phylogenetic relationships.</title>
        <authorList>
            <person name="Imhoff J.F."/>
            <person name="Meyer T.E."/>
            <person name="Kyndt J.A."/>
        </authorList>
    </citation>
    <scope>NUCLEOTIDE SEQUENCE [LARGE SCALE GENOMIC DNA]</scope>
    <source>
        <strain evidence="1 2">DSM 216</strain>
    </source>
</reference>
<evidence type="ECO:0000313" key="1">
    <source>
        <dbReference type="EMBL" id="MBB1126432.1"/>
    </source>
</evidence>
<dbReference type="SUPFAM" id="SSF52540">
    <property type="entry name" value="P-loop containing nucleoside triphosphate hydrolases"/>
    <property type="match status" value="1"/>
</dbReference>
<dbReference type="PANTHER" id="PTHR36451">
    <property type="entry name" value="PAPS-DEPENDENT SULFOTRANSFERASE STF3"/>
    <property type="match status" value="1"/>
</dbReference>
<dbReference type="RefSeq" id="WP_182584057.1">
    <property type="nucleotide sequence ID" value="NZ_JABVCQ010000018.1"/>
</dbReference>
<gene>
    <name evidence="1" type="ORF">HUK38_09320</name>
</gene>
<dbReference type="InterPro" id="IPR052736">
    <property type="entry name" value="Stf3_sulfotransferase"/>
</dbReference>
<evidence type="ECO:0000313" key="2">
    <source>
        <dbReference type="Proteomes" id="UP000548632"/>
    </source>
</evidence>
<keyword evidence="2" id="KW-1185">Reference proteome</keyword>
<dbReference type="Proteomes" id="UP000548632">
    <property type="component" value="Unassembled WGS sequence"/>
</dbReference>
<accession>A0A839HL20</accession>
<keyword evidence="1" id="KW-0808">Transferase</keyword>
<name>A0A839HL20_9GAMM</name>
<organism evidence="1 2">
    <name type="scientific">Thiospirillum jenense</name>
    <dbReference type="NCBI Taxonomy" id="1653858"/>
    <lineage>
        <taxon>Bacteria</taxon>
        <taxon>Pseudomonadati</taxon>
        <taxon>Pseudomonadota</taxon>
        <taxon>Gammaproteobacteria</taxon>
        <taxon>Chromatiales</taxon>
        <taxon>Chromatiaceae</taxon>
        <taxon>Thiospirillum</taxon>
    </lineage>
</organism>
<dbReference type="AlphaFoldDB" id="A0A839HL20"/>